<proteinExistence type="predicted"/>
<evidence type="ECO:0008006" key="4">
    <source>
        <dbReference type="Google" id="ProtNLM"/>
    </source>
</evidence>
<dbReference type="AlphaFoldDB" id="A0AAD4TAM1"/>
<dbReference type="InterPro" id="IPR052965">
    <property type="entry name" value="Pigment-catalase-like"/>
</dbReference>
<feature type="compositionally biased region" description="Low complexity" evidence="1">
    <location>
        <begin position="38"/>
        <end position="50"/>
    </location>
</feature>
<organism evidence="2 3">
    <name type="scientific">Papaver atlanticum</name>
    <dbReference type="NCBI Taxonomy" id="357466"/>
    <lineage>
        <taxon>Eukaryota</taxon>
        <taxon>Viridiplantae</taxon>
        <taxon>Streptophyta</taxon>
        <taxon>Embryophyta</taxon>
        <taxon>Tracheophyta</taxon>
        <taxon>Spermatophyta</taxon>
        <taxon>Magnoliopsida</taxon>
        <taxon>Ranunculales</taxon>
        <taxon>Papaveraceae</taxon>
        <taxon>Papaveroideae</taxon>
        <taxon>Papaver</taxon>
    </lineage>
</organism>
<reference evidence="2" key="1">
    <citation type="submission" date="2022-04" db="EMBL/GenBank/DDBJ databases">
        <title>A functionally conserved STORR gene fusion in Papaver species that diverged 16.8 million years ago.</title>
        <authorList>
            <person name="Catania T."/>
        </authorList>
    </citation>
    <scope>NUCLEOTIDE SEQUENCE</scope>
    <source>
        <strain evidence="2">S-188037</strain>
    </source>
</reference>
<feature type="region of interest" description="Disordered" evidence="1">
    <location>
        <begin position="38"/>
        <end position="58"/>
    </location>
</feature>
<evidence type="ECO:0000256" key="1">
    <source>
        <dbReference type="SAM" id="MobiDB-lite"/>
    </source>
</evidence>
<keyword evidence="3" id="KW-1185">Reference proteome</keyword>
<protein>
    <recommendedName>
        <fullName evidence="4">Desiccation-related protein PCC13-62</fullName>
    </recommendedName>
</protein>
<gene>
    <name evidence="2" type="ORF">MKW98_023071</name>
</gene>
<dbReference type="Proteomes" id="UP001202328">
    <property type="component" value="Unassembled WGS sequence"/>
</dbReference>
<name>A0AAD4TAM1_9MAGN</name>
<comment type="caution">
    <text evidence="2">The sequence shown here is derived from an EMBL/GenBank/DDBJ whole genome shotgun (WGS) entry which is preliminary data.</text>
</comment>
<dbReference type="EMBL" id="JAJJMB010003726">
    <property type="protein sequence ID" value="KAI3945797.1"/>
    <property type="molecule type" value="Genomic_DNA"/>
</dbReference>
<sequence>MTSNMKNSTSISSTLFMIFIINTILFLLSLSSHYATATSSDSSISHSGTSRLLPSTSSNKYRPATTVYSSSKSSDVPKNDIDLLEFPLNLEYLEAEFFLWGALGYGLDKIAPQLALGGQPPKGVKKARLDSFTRDIITQFAFQEVGHLRAIKEVVGGGFPRPLLDLSAKSFANVMDTAFGFALVPPFDPYANELNYLLATYLVPYVGLTGYVGSSHLFKGDRSKKLAAGLLAVESAQDAVVRAYLYERAMQRVRPYGITVAEFTAKISQLRDKLGGDGLKDEGIVVPPAMGAEGKIAGNVIAGNDYSVAYRRTPQEILRIVYGGNGDEHVPGGFFPNGANGTIATSYL</sequence>
<accession>A0AAD4TAM1</accession>
<dbReference type="Pfam" id="PF13668">
    <property type="entry name" value="Ferritin_2"/>
    <property type="match status" value="1"/>
</dbReference>
<evidence type="ECO:0000313" key="2">
    <source>
        <dbReference type="EMBL" id="KAI3945797.1"/>
    </source>
</evidence>
<dbReference type="PANTHER" id="PTHR31694">
    <property type="entry name" value="DESICCATION-LIKE PROTEIN"/>
    <property type="match status" value="1"/>
</dbReference>
<dbReference type="PANTHER" id="PTHR31694:SF12">
    <property type="entry name" value="DESICCATION-LIKE PROTEIN"/>
    <property type="match status" value="1"/>
</dbReference>
<evidence type="ECO:0000313" key="3">
    <source>
        <dbReference type="Proteomes" id="UP001202328"/>
    </source>
</evidence>